<dbReference type="Pfam" id="PF04149">
    <property type="entry name" value="DUF397"/>
    <property type="match status" value="1"/>
</dbReference>
<dbReference type="EMBL" id="LT629758">
    <property type="protein sequence ID" value="SDS84680.1"/>
    <property type="molecule type" value="Genomic_DNA"/>
</dbReference>
<evidence type="ECO:0000259" key="3">
    <source>
        <dbReference type="Pfam" id="PF19054"/>
    </source>
</evidence>
<evidence type="ECO:0008006" key="6">
    <source>
        <dbReference type="Google" id="ProtNLM"/>
    </source>
</evidence>
<dbReference type="AlphaFoldDB" id="A0A1H1VJI4"/>
<organism evidence="4 5">
    <name type="scientific">Actinoplanes derwentensis</name>
    <dbReference type="NCBI Taxonomy" id="113562"/>
    <lineage>
        <taxon>Bacteria</taxon>
        <taxon>Bacillati</taxon>
        <taxon>Actinomycetota</taxon>
        <taxon>Actinomycetes</taxon>
        <taxon>Micromonosporales</taxon>
        <taxon>Micromonosporaceae</taxon>
        <taxon>Actinoplanes</taxon>
    </lineage>
</organism>
<feature type="domain" description="DUF5753" evidence="3">
    <location>
        <begin position="64"/>
        <end position="243"/>
    </location>
</feature>
<evidence type="ECO:0000259" key="2">
    <source>
        <dbReference type="Pfam" id="PF04149"/>
    </source>
</evidence>
<dbReference type="Pfam" id="PF19054">
    <property type="entry name" value="DUF5753"/>
    <property type="match status" value="1"/>
</dbReference>
<sequence length="328" mass="36200">MSPAAISRLETASRTSPRSGAPNVRALCSYYGLGARTTERPVPLAKEGAQPGWWQRYDLESPTATYLDLETAALSIDEFETSVVPGLLQTFDYAETILAPLRQNLPATQPAETVESRIQRQRILRDDSALIFHAAIDESVLHQVIGSREILQDQLVHIKKVAVESSNATIQVLPLATYVHSGLNGPFSILQFSEDLMPPAVYTEGQLGQLFEGDPREVEGTRSAFTHLSTGALSPEESLRLIDDRIRALSLKFKEKIMTELKIDRNALAWRIASRSGGGNCVEVAKSDNLIAFRNSKRPKGEMILYTQPEFAAFLDGAKKGEFDDLLD</sequence>
<dbReference type="RefSeq" id="WP_331717486.1">
    <property type="nucleotide sequence ID" value="NZ_LT629758.1"/>
</dbReference>
<feature type="region of interest" description="Disordered" evidence="1">
    <location>
        <begin position="1"/>
        <end position="20"/>
    </location>
</feature>
<protein>
    <recommendedName>
        <fullName evidence="6">DUF397 domain-containing protein</fullName>
    </recommendedName>
</protein>
<reference evidence="4 5" key="1">
    <citation type="submission" date="2016-10" db="EMBL/GenBank/DDBJ databases">
        <authorList>
            <person name="de Groot N.N."/>
        </authorList>
    </citation>
    <scope>NUCLEOTIDE SEQUENCE [LARGE SCALE GENOMIC DNA]</scope>
    <source>
        <strain evidence="4 5">DSM 43941</strain>
    </source>
</reference>
<dbReference type="InterPro" id="IPR007278">
    <property type="entry name" value="DUF397"/>
</dbReference>
<name>A0A1H1VJI4_9ACTN</name>
<evidence type="ECO:0000313" key="5">
    <source>
        <dbReference type="Proteomes" id="UP000198688"/>
    </source>
</evidence>
<gene>
    <name evidence="4" type="ORF">SAMN04489716_1774</name>
</gene>
<proteinExistence type="predicted"/>
<dbReference type="STRING" id="113562.SAMN04489716_1774"/>
<evidence type="ECO:0000313" key="4">
    <source>
        <dbReference type="EMBL" id="SDS84680.1"/>
    </source>
</evidence>
<accession>A0A1H1VJI4</accession>
<evidence type="ECO:0000256" key="1">
    <source>
        <dbReference type="SAM" id="MobiDB-lite"/>
    </source>
</evidence>
<dbReference type="InterPro" id="IPR043917">
    <property type="entry name" value="DUF5753"/>
</dbReference>
<dbReference type="Proteomes" id="UP000198688">
    <property type="component" value="Chromosome I"/>
</dbReference>
<feature type="domain" description="DUF397" evidence="2">
    <location>
        <begin position="268"/>
        <end position="319"/>
    </location>
</feature>
<keyword evidence="5" id="KW-1185">Reference proteome</keyword>